<feature type="transmembrane region" description="Helical" evidence="1">
    <location>
        <begin position="434"/>
        <end position="452"/>
    </location>
</feature>
<reference evidence="2 3" key="1">
    <citation type="submission" date="2023-02" db="EMBL/GenBank/DDBJ databases">
        <title>Study of novel species of the Microbacterium genus.</title>
        <authorList>
            <person name="Arroyo-Herrera I."/>
            <person name="Roman-Ponce B."/>
            <person name="Vasquez-Murrieta M.S."/>
        </authorList>
    </citation>
    <scope>NUCLEOTIDE SEQUENCE [LARGE SCALE GENOMIC DNA]</scope>
    <source>
        <strain evidence="2 3">NE1TT3</strain>
    </source>
</reference>
<sequence>MSANPAPIETDVASGRTDASRGWRNHSLALIFAAISLIVGTLFVLVNPPFWGNDGLSQYGRAYQISHGHILPQQIDWHGKGDSFGGEIPSSVWSLYEHAATDLGQNPAEPERWILEPAEYDRLGGERYRDDSRNVIWFSNTAAYSPVPYVPAVVGSLVAEAADLSVMSALRIMALFSLVSYIVPVMAALWVLRGSRMRWLFFSLALLPPALLQSATITADAMTNGMAFLFTALVAKATLEKKPLGRLETVLLAGTAIALPLGKPSYLILVALLALVPAARWAAAAWVKWVTLGVSAALWGIWFFATRGIGDVLAFYRADYEQSEFGMLPMIRETLGDPIGFLGNAVRTFVYRDNFYFLDLIGSSDVRVPSSAMLLAVIGSIIAAGWLPRFAVARSTRWGWVAVAVASVLGLFGTLYVTFTPVGFYLLDGVQGRYFFPLWPLLALTILLFFPLRWNDSERSERTVARAVVVIAAVTPALALLKFWYVVWVGA</sequence>
<dbReference type="EMBL" id="JAQZCI010000002">
    <property type="protein sequence ID" value="MDD7962157.1"/>
    <property type="molecule type" value="Genomic_DNA"/>
</dbReference>
<feature type="transmembrane region" description="Helical" evidence="1">
    <location>
        <begin position="172"/>
        <end position="192"/>
    </location>
</feature>
<gene>
    <name evidence="2" type="ORF">PUW80_07315</name>
</gene>
<keyword evidence="3" id="KW-1185">Reference proteome</keyword>
<keyword evidence="1" id="KW-1133">Transmembrane helix</keyword>
<dbReference type="RefSeq" id="WP_274264350.1">
    <property type="nucleotide sequence ID" value="NZ_JAQZCI010000002.1"/>
</dbReference>
<proteinExistence type="predicted"/>
<organism evidence="2 3">
    <name type="scientific">Microbacterium thalli</name>
    <dbReference type="NCBI Taxonomy" id="3027921"/>
    <lineage>
        <taxon>Bacteria</taxon>
        <taxon>Bacillati</taxon>
        <taxon>Actinomycetota</taxon>
        <taxon>Actinomycetes</taxon>
        <taxon>Micrococcales</taxon>
        <taxon>Microbacteriaceae</taxon>
        <taxon>Microbacterium</taxon>
    </lineage>
</organism>
<evidence type="ECO:0000313" key="3">
    <source>
        <dbReference type="Proteomes" id="UP001218170"/>
    </source>
</evidence>
<feature type="transmembrane region" description="Helical" evidence="1">
    <location>
        <begin position="250"/>
        <end position="274"/>
    </location>
</feature>
<dbReference type="InterPro" id="IPR018674">
    <property type="entry name" value="DUF2142_membrane"/>
</dbReference>
<name>A0ABT5SHA3_9MICO</name>
<keyword evidence="1" id="KW-0812">Transmembrane</keyword>
<comment type="caution">
    <text evidence="2">The sequence shown here is derived from an EMBL/GenBank/DDBJ whole genome shotgun (WGS) entry which is preliminary data.</text>
</comment>
<dbReference type="Pfam" id="PF09913">
    <property type="entry name" value="DUF2142"/>
    <property type="match status" value="1"/>
</dbReference>
<feature type="transmembrane region" description="Helical" evidence="1">
    <location>
        <begin position="199"/>
        <end position="219"/>
    </location>
</feature>
<feature type="transmembrane region" description="Helical" evidence="1">
    <location>
        <begin position="399"/>
        <end position="419"/>
    </location>
</feature>
<evidence type="ECO:0000256" key="1">
    <source>
        <dbReference type="SAM" id="Phobius"/>
    </source>
</evidence>
<feature type="transmembrane region" description="Helical" evidence="1">
    <location>
        <begin position="28"/>
        <end position="46"/>
    </location>
</feature>
<feature type="transmembrane region" description="Helical" evidence="1">
    <location>
        <begin position="464"/>
        <end position="485"/>
    </location>
</feature>
<feature type="transmembrane region" description="Helical" evidence="1">
    <location>
        <begin position="368"/>
        <end position="387"/>
    </location>
</feature>
<dbReference type="Proteomes" id="UP001218170">
    <property type="component" value="Unassembled WGS sequence"/>
</dbReference>
<protein>
    <submittedName>
        <fullName evidence="2">DUF2142 domain-containing protein</fullName>
    </submittedName>
</protein>
<evidence type="ECO:0000313" key="2">
    <source>
        <dbReference type="EMBL" id="MDD7962157.1"/>
    </source>
</evidence>
<keyword evidence="1" id="KW-0472">Membrane</keyword>
<feature type="transmembrane region" description="Helical" evidence="1">
    <location>
        <begin position="286"/>
        <end position="305"/>
    </location>
</feature>
<accession>A0ABT5SHA3</accession>